<feature type="signal peptide" evidence="1">
    <location>
        <begin position="1"/>
        <end position="26"/>
    </location>
</feature>
<dbReference type="EMBL" id="SSMD01000003">
    <property type="protein sequence ID" value="THD74702.1"/>
    <property type="molecule type" value="Genomic_DNA"/>
</dbReference>
<reference evidence="2 3" key="1">
    <citation type="submission" date="2019-04" db="EMBL/GenBank/DDBJ databases">
        <title>Draft genome sequence of Youngimonas vesicularis.</title>
        <authorList>
            <person name="Hameed A."/>
        </authorList>
    </citation>
    <scope>NUCLEOTIDE SEQUENCE [LARGE SCALE GENOMIC DNA]</scope>
    <source>
        <strain evidence="2 3">CC-AMW-E</strain>
    </source>
</reference>
<sequence length="154" mass="16031">MRTFSRRAAVLSLSALCAAPALPGFAQQAQTDTLDISGGFTRASPKVAQAGAAFMTIRSRGGADRLIGFSSPNCTQPELHTHIHDNGMMKMRRVEAIDIPAGGEAVLKPGGLHLMLIGLTTPLTEGATVPVTLIFEQAGEVPLSLPVKAPGAMN</sequence>
<organism evidence="2 3">
    <name type="scientific">Thalassobius vesicularis</name>
    <dbReference type="NCBI Taxonomy" id="1294297"/>
    <lineage>
        <taxon>Bacteria</taxon>
        <taxon>Pseudomonadati</taxon>
        <taxon>Pseudomonadota</taxon>
        <taxon>Alphaproteobacteria</taxon>
        <taxon>Rhodobacterales</taxon>
        <taxon>Roseobacteraceae</taxon>
        <taxon>Thalassovita</taxon>
    </lineage>
</organism>
<dbReference type="Pfam" id="PF04314">
    <property type="entry name" value="PCuAC"/>
    <property type="match status" value="1"/>
</dbReference>
<dbReference type="PANTHER" id="PTHR36302">
    <property type="entry name" value="BLR7088 PROTEIN"/>
    <property type="match status" value="1"/>
</dbReference>
<name>A0A4V6RRW9_9RHOB</name>
<evidence type="ECO:0000256" key="1">
    <source>
        <dbReference type="SAM" id="SignalP"/>
    </source>
</evidence>
<keyword evidence="1" id="KW-0732">Signal</keyword>
<dbReference type="Proteomes" id="UP000306113">
    <property type="component" value="Unassembled WGS sequence"/>
</dbReference>
<dbReference type="PANTHER" id="PTHR36302:SF1">
    <property type="entry name" value="COPPER CHAPERONE PCU(A)C"/>
    <property type="match status" value="1"/>
</dbReference>
<evidence type="ECO:0000313" key="3">
    <source>
        <dbReference type="Proteomes" id="UP000306113"/>
    </source>
</evidence>
<protein>
    <submittedName>
        <fullName evidence="2">Copper chaperone PCu(A)C</fullName>
    </submittedName>
</protein>
<gene>
    <name evidence="2" type="ORF">E7681_06945</name>
</gene>
<dbReference type="InterPro" id="IPR036182">
    <property type="entry name" value="PCuAC_sf"/>
</dbReference>
<dbReference type="AlphaFoldDB" id="A0A4V6RRW9"/>
<dbReference type="Gene3D" id="2.60.40.1890">
    <property type="entry name" value="PCu(A)C copper chaperone"/>
    <property type="match status" value="1"/>
</dbReference>
<accession>A0A4V6RRW9</accession>
<dbReference type="OrthoDB" id="9796962at2"/>
<feature type="chain" id="PRO_5020781290" evidence="1">
    <location>
        <begin position="27"/>
        <end position="154"/>
    </location>
</feature>
<keyword evidence="3" id="KW-1185">Reference proteome</keyword>
<proteinExistence type="predicted"/>
<comment type="caution">
    <text evidence="2">The sequence shown here is derived from an EMBL/GenBank/DDBJ whole genome shotgun (WGS) entry which is preliminary data.</text>
</comment>
<evidence type="ECO:0000313" key="2">
    <source>
        <dbReference type="EMBL" id="THD74702.1"/>
    </source>
</evidence>
<dbReference type="InterPro" id="IPR007410">
    <property type="entry name" value="LpqE-like"/>
</dbReference>
<dbReference type="SUPFAM" id="SSF110087">
    <property type="entry name" value="DR1885-like metal-binding protein"/>
    <property type="match status" value="1"/>
</dbReference>
<dbReference type="InterPro" id="IPR058248">
    <property type="entry name" value="Lxx211020-like"/>
</dbReference>
<dbReference type="RefSeq" id="WP_136338557.1">
    <property type="nucleotide sequence ID" value="NZ_SSMD01000003.1"/>
</dbReference>